<comment type="caution">
    <text evidence="1">The sequence shown here is derived from an EMBL/GenBank/DDBJ whole genome shotgun (WGS) entry which is preliminary data.</text>
</comment>
<evidence type="ECO:0000313" key="2">
    <source>
        <dbReference type="Proteomes" id="UP001642464"/>
    </source>
</evidence>
<dbReference type="EMBL" id="CAXAMM010032557">
    <property type="protein sequence ID" value="CAK9069905.1"/>
    <property type="molecule type" value="Genomic_DNA"/>
</dbReference>
<reference evidence="1 2" key="1">
    <citation type="submission" date="2024-02" db="EMBL/GenBank/DDBJ databases">
        <authorList>
            <person name="Chen Y."/>
            <person name="Shah S."/>
            <person name="Dougan E. K."/>
            <person name="Thang M."/>
            <person name="Chan C."/>
        </authorList>
    </citation>
    <scope>NUCLEOTIDE SEQUENCE [LARGE SCALE GENOMIC DNA]</scope>
</reference>
<organism evidence="1 2">
    <name type="scientific">Durusdinium trenchii</name>
    <dbReference type="NCBI Taxonomy" id="1381693"/>
    <lineage>
        <taxon>Eukaryota</taxon>
        <taxon>Sar</taxon>
        <taxon>Alveolata</taxon>
        <taxon>Dinophyceae</taxon>
        <taxon>Suessiales</taxon>
        <taxon>Symbiodiniaceae</taxon>
        <taxon>Durusdinium</taxon>
    </lineage>
</organism>
<name>A0ABP0P5D6_9DINO</name>
<accession>A0ABP0P5D6</accession>
<dbReference type="Proteomes" id="UP001642464">
    <property type="component" value="Unassembled WGS sequence"/>
</dbReference>
<dbReference type="GO" id="GO:0005840">
    <property type="term" value="C:ribosome"/>
    <property type="evidence" value="ECO:0007669"/>
    <property type="project" value="UniProtKB-KW"/>
</dbReference>
<proteinExistence type="predicted"/>
<evidence type="ECO:0000313" key="1">
    <source>
        <dbReference type="EMBL" id="CAK9069905.1"/>
    </source>
</evidence>
<keyword evidence="1" id="KW-0689">Ribosomal protein</keyword>
<gene>
    <name evidence="1" type="ORF">SCF082_LOCUS34906</name>
</gene>
<protein>
    <submittedName>
        <fullName evidence="1">60S ribosomal protein L34</fullName>
    </submittedName>
</protein>
<sequence>MFWNLQEEDRFGGRFFNDHAFPTPESVSSAVTKLDNVYLTAEAAKAAPEGTTPIILTDVVRPVAGQMKEAGKEAVLAFTGKEAREDSIGGEEYKFGDISKEAAKRAKSAVANLLGKEEYKFGDVTKAAVNKTMDAIGDFTGKKDYKWLGEEVFLGEVLRALSLTVYIPIQRERERDLREQLKPG</sequence>
<keyword evidence="2" id="KW-1185">Reference proteome</keyword>
<keyword evidence="1" id="KW-0687">Ribonucleoprotein</keyword>